<comment type="subcellular location">
    <subcellularLocation>
        <location evidence="1">Vacuole membrane</location>
        <topology evidence="1">Multi-pass membrane protein</topology>
    </subcellularLocation>
</comment>
<feature type="transmembrane region" description="Helical" evidence="9">
    <location>
        <begin position="305"/>
        <end position="325"/>
    </location>
</feature>
<keyword evidence="8 9" id="KW-0472">Membrane</keyword>
<dbReference type="GO" id="GO:0015194">
    <property type="term" value="F:L-serine transmembrane transporter activity"/>
    <property type="evidence" value="ECO:0007669"/>
    <property type="project" value="TreeGrafter"/>
</dbReference>
<comment type="similarity">
    <text evidence="2">Belongs to the amino acid/polyamine transporter 2 family.</text>
</comment>
<dbReference type="InterPro" id="IPR013057">
    <property type="entry name" value="AA_transpt_TM"/>
</dbReference>
<dbReference type="GO" id="GO:0061459">
    <property type="term" value="F:L-arginine transmembrane transporter activity"/>
    <property type="evidence" value="ECO:0007669"/>
    <property type="project" value="TreeGrafter"/>
</dbReference>
<evidence type="ECO:0000313" key="12">
    <source>
        <dbReference type="Proteomes" id="UP000789572"/>
    </source>
</evidence>
<evidence type="ECO:0000256" key="6">
    <source>
        <dbReference type="ARBA" id="ARBA00022970"/>
    </source>
</evidence>
<feature type="domain" description="Amino acid transporter transmembrane" evidence="10">
    <location>
        <begin position="51"/>
        <end position="441"/>
    </location>
</feature>
<proteinExistence type="inferred from homology"/>
<evidence type="ECO:0000313" key="11">
    <source>
        <dbReference type="EMBL" id="CAG8575779.1"/>
    </source>
</evidence>
<keyword evidence="6" id="KW-0029">Amino-acid transport</keyword>
<feature type="transmembrane region" description="Helical" evidence="9">
    <location>
        <begin position="76"/>
        <end position="103"/>
    </location>
</feature>
<evidence type="ECO:0000256" key="2">
    <source>
        <dbReference type="ARBA" id="ARBA00008066"/>
    </source>
</evidence>
<keyword evidence="5 9" id="KW-0812">Transmembrane</keyword>
<feature type="transmembrane region" description="Helical" evidence="9">
    <location>
        <begin position="278"/>
        <end position="299"/>
    </location>
</feature>
<dbReference type="OrthoDB" id="438545at2759"/>
<dbReference type="GO" id="GO:0015189">
    <property type="term" value="F:L-lysine transmembrane transporter activity"/>
    <property type="evidence" value="ECO:0007669"/>
    <property type="project" value="TreeGrafter"/>
</dbReference>
<gene>
    <name evidence="11" type="ORF">POCULU_LOCUS6229</name>
</gene>
<dbReference type="PANTHER" id="PTHR22950">
    <property type="entry name" value="AMINO ACID TRANSPORTER"/>
    <property type="match status" value="1"/>
</dbReference>
<accession>A0A9N9BRN8</accession>
<feature type="transmembrane region" description="Helical" evidence="9">
    <location>
        <begin position="170"/>
        <end position="192"/>
    </location>
</feature>
<organism evidence="11 12">
    <name type="scientific">Paraglomus occultum</name>
    <dbReference type="NCBI Taxonomy" id="144539"/>
    <lineage>
        <taxon>Eukaryota</taxon>
        <taxon>Fungi</taxon>
        <taxon>Fungi incertae sedis</taxon>
        <taxon>Mucoromycota</taxon>
        <taxon>Glomeromycotina</taxon>
        <taxon>Glomeromycetes</taxon>
        <taxon>Paraglomerales</taxon>
        <taxon>Paraglomeraceae</taxon>
        <taxon>Paraglomus</taxon>
    </lineage>
</organism>
<dbReference type="PANTHER" id="PTHR22950:SF678">
    <property type="entry name" value="VACUOLAR AMINO ACID TRANSPORTER 5-RELATED"/>
    <property type="match status" value="1"/>
</dbReference>
<evidence type="ECO:0000256" key="4">
    <source>
        <dbReference type="ARBA" id="ARBA00022554"/>
    </source>
</evidence>
<protein>
    <submittedName>
        <fullName evidence="11">2755_t:CDS:1</fullName>
    </submittedName>
</protein>
<dbReference type="Proteomes" id="UP000789572">
    <property type="component" value="Unassembled WGS sequence"/>
</dbReference>
<comment type="caution">
    <text evidence="11">The sequence shown here is derived from an EMBL/GenBank/DDBJ whole genome shotgun (WGS) entry which is preliminary data.</text>
</comment>
<feature type="transmembrane region" description="Helical" evidence="9">
    <location>
        <begin position="423"/>
        <end position="446"/>
    </location>
</feature>
<evidence type="ECO:0000256" key="1">
    <source>
        <dbReference type="ARBA" id="ARBA00004128"/>
    </source>
</evidence>
<keyword evidence="12" id="KW-1185">Reference proteome</keyword>
<evidence type="ECO:0000259" key="10">
    <source>
        <dbReference type="Pfam" id="PF01490"/>
    </source>
</evidence>
<feature type="transmembrane region" description="Helical" evidence="9">
    <location>
        <begin position="204"/>
        <end position="223"/>
    </location>
</feature>
<dbReference type="EMBL" id="CAJVPJ010001108">
    <property type="protein sequence ID" value="CAG8575779.1"/>
    <property type="molecule type" value="Genomic_DNA"/>
</dbReference>
<evidence type="ECO:0000256" key="9">
    <source>
        <dbReference type="SAM" id="Phobius"/>
    </source>
</evidence>
<keyword evidence="3" id="KW-0813">Transport</keyword>
<name>A0A9N9BRN8_9GLOM</name>
<dbReference type="Pfam" id="PF01490">
    <property type="entry name" value="Aa_trans"/>
    <property type="match status" value="1"/>
</dbReference>
<keyword evidence="4" id="KW-0926">Vacuole</keyword>
<evidence type="ECO:0000256" key="7">
    <source>
        <dbReference type="ARBA" id="ARBA00022989"/>
    </source>
</evidence>
<feature type="transmembrane region" description="Helical" evidence="9">
    <location>
        <begin position="389"/>
        <end position="411"/>
    </location>
</feature>
<dbReference type="GO" id="GO:0005313">
    <property type="term" value="F:L-glutamate transmembrane transporter activity"/>
    <property type="evidence" value="ECO:0007669"/>
    <property type="project" value="TreeGrafter"/>
</dbReference>
<evidence type="ECO:0000256" key="5">
    <source>
        <dbReference type="ARBA" id="ARBA00022692"/>
    </source>
</evidence>
<dbReference type="GO" id="GO:0005290">
    <property type="term" value="F:L-histidine transmembrane transporter activity"/>
    <property type="evidence" value="ECO:0007669"/>
    <property type="project" value="TreeGrafter"/>
</dbReference>
<feature type="transmembrane region" description="Helical" evidence="9">
    <location>
        <begin position="243"/>
        <end position="266"/>
    </location>
</feature>
<sequence length="452" mass="49402">MSKYRAIVDEEAILPSNSSQSNSLSIEPSTPLLSDANADEVQVEIEDEPGTASSASCVINLANTILGTGMLAMPAAVASIGVIFGSLMIIYAGTASALGLYFLSRAAAKTEGRHSSFFAVSKLTYPWAAVYFDMAIAIKCFGVGTSYLIIIGELMPEVIAASFGSSDGEYNLFLDRRFWITVFTLIVIPLAFMKKLDSLRYTSLLALTTVVYLIVIVIYNYFGPDFKAPPSDKIHYVRFSSKFFTYLPIFVFAFTCHQNVFTIYNEVGDNSQANINKIVFGTIGFSASVYEIIGILGYLTFGDDVSANIISMCRVGFICCVLLSLPLQWHPCRACLDKIISALTTNNTNGDYKLLTTNKPSDLKFFLMTSGIMISTYLLAILVSQLDLVLSFVGSTGSTTISFILPGIFYYKLHQDEPWDKEKVTAVCLASYGCVVMVVCLTMNILRVSAGH</sequence>
<dbReference type="GO" id="GO:0000329">
    <property type="term" value="C:fungal-type vacuole membrane"/>
    <property type="evidence" value="ECO:0007669"/>
    <property type="project" value="TreeGrafter"/>
</dbReference>
<evidence type="ECO:0000256" key="3">
    <source>
        <dbReference type="ARBA" id="ARBA00022448"/>
    </source>
</evidence>
<dbReference type="AlphaFoldDB" id="A0A9N9BRN8"/>
<feature type="transmembrane region" description="Helical" evidence="9">
    <location>
        <begin position="363"/>
        <end position="383"/>
    </location>
</feature>
<dbReference type="GO" id="GO:0005302">
    <property type="term" value="F:L-tyrosine transmembrane transporter activity"/>
    <property type="evidence" value="ECO:0007669"/>
    <property type="project" value="TreeGrafter"/>
</dbReference>
<reference evidence="11" key="1">
    <citation type="submission" date="2021-06" db="EMBL/GenBank/DDBJ databases">
        <authorList>
            <person name="Kallberg Y."/>
            <person name="Tangrot J."/>
            <person name="Rosling A."/>
        </authorList>
    </citation>
    <scope>NUCLEOTIDE SEQUENCE</scope>
    <source>
        <strain evidence="11">IA702</strain>
    </source>
</reference>
<evidence type="ECO:0000256" key="8">
    <source>
        <dbReference type="ARBA" id="ARBA00023136"/>
    </source>
</evidence>
<keyword evidence="7 9" id="KW-1133">Transmembrane helix</keyword>